<keyword evidence="4" id="KW-0808">Transferase</keyword>
<dbReference type="InterPro" id="IPR029063">
    <property type="entry name" value="SAM-dependent_MTases_sf"/>
</dbReference>
<dbReference type="InterPro" id="IPR007848">
    <property type="entry name" value="Small_mtfrase_dom"/>
</dbReference>
<organism evidence="4">
    <name type="scientific">Tabanus bromius</name>
    <name type="common">Band-eyed brown horse fly</name>
    <dbReference type="NCBI Taxonomy" id="304241"/>
    <lineage>
        <taxon>Eukaryota</taxon>
        <taxon>Metazoa</taxon>
        <taxon>Ecdysozoa</taxon>
        <taxon>Arthropoda</taxon>
        <taxon>Hexapoda</taxon>
        <taxon>Insecta</taxon>
        <taxon>Pterygota</taxon>
        <taxon>Neoptera</taxon>
        <taxon>Endopterygota</taxon>
        <taxon>Diptera</taxon>
        <taxon>Brachycera</taxon>
        <taxon>Tabanomorpha</taxon>
        <taxon>Tabanoidea</taxon>
        <taxon>Tabanidae</taxon>
        <taxon>Tabanus</taxon>
    </lineage>
</organism>
<dbReference type="InterPro" id="IPR002052">
    <property type="entry name" value="DNA_methylase_N6_adenine_CS"/>
</dbReference>
<dbReference type="Gene3D" id="3.40.50.150">
    <property type="entry name" value="Vaccinia Virus protein VP39"/>
    <property type="match status" value="1"/>
</dbReference>
<sequence>MARIKLKKLEEYLQGVDGFEKPKVLLEQYATPSHIASCMMYNIQTKFDDIENKFVADLGSGCGMLSIASFLLGASFTVGFEVDSDAIEIFRANITEMELPVIDCVQCNLVENFNLDKWNNAFDTVVMNPPFGTKRNAGMDMHFLKTAVSLSNNSVYSLHKTSTREFISKKVKEWNIQGEVVAELRYNIDSMYKFHKKSSVDIEVDFWKFDTKYKNI</sequence>
<keyword evidence="4" id="KW-0489">Methyltransferase</keyword>
<dbReference type="PROSITE" id="PS00092">
    <property type="entry name" value="N6_MTASE"/>
    <property type="match status" value="1"/>
</dbReference>
<dbReference type="PANTHER" id="PTHR23290:SF0">
    <property type="entry name" value="RRNA N6-ADENOSINE-METHYLTRANSFERASE METTL5"/>
    <property type="match status" value="1"/>
</dbReference>
<evidence type="ECO:0000256" key="1">
    <source>
        <dbReference type="ARBA" id="ARBA00009741"/>
    </source>
</evidence>
<protein>
    <recommendedName>
        <fullName evidence="2">Methyltransferase-like protein 5</fullName>
    </recommendedName>
</protein>
<dbReference type="GO" id="GO:0003676">
    <property type="term" value="F:nucleic acid binding"/>
    <property type="evidence" value="ECO:0007669"/>
    <property type="project" value="InterPro"/>
</dbReference>
<dbReference type="EMBL" id="GDAI01001693">
    <property type="protein sequence ID" value="JAI15910.1"/>
    <property type="molecule type" value="mRNA"/>
</dbReference>
<evidence type="ECO:0000256" key="2">
    <source>
        <dbReference type="ARBA" id="ARBA00041374"/>
    </source>
</evidence>
<evidence type="ECO:0000259" key="3">
    <source>
        <dbReference type="Pfam" id="PF05175"/>
    </source>
</evidence>
<dbReference type="InterPro" id="IPR051720">
    <property type="entry name" value="rRNA_MeTrfase/Polyamine_Synth"/>
</dbReference>
<proteinExistence type="evidence at transcript level"/>
<dbReference type="Pfam" id="PF05175">
    <property type="entry name" value="MTS"/>
    <property type="match status" value="1"/>
</dbReference>
<dbReference type="PANTHER" id="PTHR23290">
    <property type="entry name" value="RRNA N6-ADENOSINE-METHYLTRANSFERASE METTL5"/>
    <property type="match status" value="1"/>
</dbReference>
<dbReference type="GO" id="GO:0008988">
    <property type="term" value="F:rRNA (adenine-N6-)-methyltransferase activity"/>
    <property type="evidence" value="ECO:0007669"/>
    <property type="project" value="TreeGrafter"/>
</dbReference>
<feature type="domain" description="Methyltransferase small" evidence="3">
    <location>
        <begin position="48"/>
        <end position="147"/>
    </location>
</feature>
<dbReference type="AlphaFoldDB" id="A0A0K8TPT7"/>
<reference evidence="4" key="1">
    <citation type="journal article" date="2015" name="Insect Biochem. Mol. Biol.">
        <title>An insight into the sialome of the horse fly, Tabanus bromius.</title>
        <authorList>
            <person name="Ribeiro J.M."/>
            <person name="Kazimirova M."/>
            <person name="Takac P."/>
            <person name="Andersen J.F."/>
            <person name="Francischetti I.M."/>
        </authorList>
    </citation>
    <scope>NUCLEOTIDE SEQUENCE</scope>
</reference>
<comment type="similarity">
    <text evidence="1">Belongs to the methyltransferase superfamily. PrmA family.</text>
</comment>
<accession>A0A0K8TPT7</accession>
<dbReference type="SUPFAM" id="SSF53335">
    <property type="entry name" value="S-adenosyl-L-methionine-dependent methyltransferases"/>
    <property type="match status" value="1"/>
</dbReference>
<dbReference type="CDD" id="cd02440">
    <property type="entry name" value="AdoMet_MTases"/>
    <property type="match status" value="1"/>
</dbReference>
<evidence type="ECO:0000313" key="4">
    <source>
        <dbReference type="EMBL" id="JAI15910.1"/>
    </source>
</evidence>
<name>A0A0K8TPT7_TABBR</name>